<protein>
    <submittedName>
        <fullName evidence="10">1-hydroxy-2-methyl-2-(E)-butenyl 4-diphosphate synthase</fullName>
        <ecNumber evidence="10">1.17.7.1</ecNumber>
    </submittedName>
</protein>
<dbReference type="Gene3D" id="3.20.20.20">
    <property type="entry name" value="Dihydropteroate synthase-like"/>
    <property type="match status" value="1"/>
</dbReference>
<name>A0A0W8FU00_9ZZZZ</name>
<proteinExistence type="inferred from homology"/>
<dbReference type="NCBIfam" id="NF001540">
    <property type="entry name" value="PRK00366.1"/>
    <property type="match status" value="1"/>
</dbReference>
<dbReference type="HAMAP" id="MF_00159">
    <property type="entry name" value="IspG"/>
    <property type="match status" value="1"/>
</dbReference>
<dbReference type="GO" id="GO:0051539">
    <property type="term" value="F:4 iron, 4 sulfur cluster binding"/>
    <property type="evidence" value="ECO:0007669"/>
    <property type="project" value="UniProtKB-KW"/>
</dbReference>
<organism evidence="10">
    <name type="scientific">hydrocarbon metagenome</name>
    <dbReference type="NCBI Taxonomy" id="938273"/>
    <lineage>
        <taxon>unclassified sequences</taxon>
        <taxon>metagenomes</taxon>
        <taxon>ecological metagenomes</taxon>
    </lineage>
</organism>
<dbReference type="SUPFAM" id="SSF56014">
    <property type="entry name" value="Nitrite and sulphite reductase 4Fe-4S domain-like"/>
    <property type="match status" value="1"/>
</dbReference>
<accession>A0A0W8FU00</accession>
<evidence type="ECO:0000256" key="3">
    <source>
        <dbReference type="ARBA" id="ARBA00022723"/>
    </source>
</evidence>
<comment type="caution">
    <text evidence="10">The sequence shown here is derived from an EMBL/GenBank/DDBJ whole genome shotgun (WGS) entry which is preliminary data.</text>
</comment>
<keyword evidence="2" id="KW-0004">4Fe-4S</keyword>
<dbReference type="AlphaFoldDB" id="A0A0W8FU00"/>
<dbReference type="InterPro" id="IPR058578">
    <property type="entry name" value="IspG_TIM"/>
</dbReference>
<comment type="cofactor">
    <cofactor evidence="1">
        <name>[4Fe-4S] cluster</name>
        <dbReference type="ChEBI" id="CHEBI:49883"/>
    </cofactor>
</comment>
<evidence type="ECO:0000313" key="10">
    <source>
        <dbReference type="EMBL" id="KUG24392.1"/>
    </source>
</evidence>
<dbReference type="PANTHER" id="PTHR30454">
    <property type="entry name" value="4-HYDROXY-3-METHYLBUT-2-EN-1-YL DIPHOSPHATE SYNTHASE"/>
    <property type="match status" value="1"/>
</dbReference>
<evidence type="ECO:0000256" key="6">
    <source>
        <dbReference type="ARBA" id="ARBA00023014"/>
    </source>
</evidence>
<reference evidence="10" key="1">
    <citation type="journal article" date="2015" name="Proc. Natl. Acad. Sci. U.S.A.">
        <title>Networks of energetic and metabolic interactions define dynamics in microbial communities.</title>
        <authorList>
            <person name="Embree M."/>
            <person name="Liu J.K."/>
            <person name="Al-Bassam M.M."/>
            <person name="Zengler K."/>
        </authorList>
    </citation>
    <scope>NUCLEOTIDE SEQUENCE</scope>
</reference>
<gene>
    <name evidence="10" type="ORF">ASZ90_005769</name>
</gene>
<dbReference type="GO" id="GO:0046429">
    <property type="term" value="F:4-hydroxy-3-methylbut-2-en-1-yl diphosphate synthase activity (ferredoxin)"/>
    <property type="evidence" value="ECO:0007669"/>
    <property type="project" value="UniProtKB-EC"/>
</dbReference>
<dbReference type="GO" id="GO:0016114">
    <property type="term" value="P:terpenoid biosynthetic process"/>
    <property type="evidence" value="ECO:0007669"/>
    <property type="project" value="InterPro"/>
</dbReference>
<dbReference type="Pfam" id="PF04551">
    <property type="entry name" value="GcpE"/>
    <property type="match status" value="1"/>
</dbReference>
<dbReference type="GO" id="GO:0005506">
    <property type="term" value="F:iron ion binding"/>
    <property type="evidence" value="ECO:0007669"/>
    <property type="project" value="InterPro"/>
</dbReference>
<dbReference type="NCBIfam" id="TIGR00612">
    <property type="entry name" value="ispG_gcpE"/>
    <property type="match status" value="1"/>
</dbReference>
<dbReference type="GO" id="GO:0019288">
    <property type="term" value="P:isopentenyl diphosphate biosynthetic process, methylerythritol 4-phosphate pathway"/>
    <property type="evidence" value="ECO:0007669"/>
    <property type="project" value="TreeGrafter"/>
</dbReference>
<sequence length="361" mass="39100">MEHLSSVKRRKTKKINLDYVQIGGNAPVVVQSMTNTDTRDVKATVAQIKALEKAGCEVVRVALPDKDAVEALPQIKERIKIPLIADIHFDYRLAIDAMKKGVAGIRINPGNIAKDKICQIIKIAKERETVIRIGVNSGSLQKDLLRKYEGATAEALVESALQNIELFENQGFEKIKLSLKSSDVPTMIEAYRAISARTDYPLHLGVTEAGSLVNAAIKSALGIGTLLYEGIGDTIRVSVTGSPVREIPVAHGILRALNIRKIGPDIVSCPTCGRCEIDVPNLTGKIEKALAGEKSYLKVALMGCVVNGPGEAADADIGIAGGKKQGIMFKKGKAFKKVKEEDFVKVLLEEISLIIKERKNN</sequence>
<evidence type="ECO:0000256" key="5">
    <source>
        <dbReference type="ARBA" id="ARBA00023004"/>
    </source>
</evidence>
<keyword evidence="7" id="KW-0414">Isoprene biosynthesis</keyword>
<evidence type="ECO:0000259" key="9">
    <source>
        <dbReference type="Pfam" id="PF26540"/>
    </source>
</evidence>
<dbReference type="SUPFAM" id="SSF51717">
    <property type="entry name" value="Dihydropteroate synthetase-like"/>
    <property type="match status" value="1"/>
</dbReference>
<dbReference type="InterPro" id="IPR016425">
    <property type="entry name" value="IspG_bac"/>
</dbReference>
<dbReference type="InterPro" id="IPR045854">
    <property type="entry name" value="NO2/SO3_Rdtase_4Fe4S_sf"/>
</dbReference>
<keyword evidence="3" id="KW-0479">Metal-binding</keyword>
<dbReference type="PIRSF" id="PIRSF004640">
    <property type="entry name" value="IspG"/>
    <property type="match status" value="1"/>
</dbReference>
<feature type="domain" description="IspG C-terminal" evidence="9">
    <location>
        <begin position="266"/>
        <end position="351"/>
    </location>
</feature>
<keyword evidence="5" id="KW-0408">Iron</keyword>
<keyword evidence="4 10" id="KW-0560">Oxidoreductase</keyword>
<evidence type="ECO:0000256" key="4">
    <source>
        <dbReference type="ARBA" id="ARBA00023002"/>
    </source>
</evidence>
<evidence type="ECO:0000256" key="1">
    <source>
        <dbReference type="ARBA" id="ARBA00001966"/>
    </source>
</evidence>
<dbReference type="PANTHER" id="PTHR30454:SF0">
    <property type="entry name" value="4-HYDROXY-3-METHYLBUT-2-EN-1-YL DIPHOSPHATE SYNTHASE (FERREDOXIN), CHLOROPLASTIC"/>
    <property type="match status" value="1"/>
</dbReference>
<dbReference type="InterPro" id="IPR004588">
    <property type="entry name" value="IspG_bac-typ"/>
</dbReference>
<dbReference type="InterPro" id="IPR011005">
    <property type="entry name" value="Dihydropteroate_synth-like_sf"/>
</dbReference>
<evidence type="ECO:0000259" key="8">
    <source>
        <dbReference type="Pfam" id="PF04551"/>
    </source>
</evidence>
<dbReference type="FunFam" id="3.20.20.20:FF:000001">
    <property type="entry name" value="4-hydroxy-3-methylbut-2-en-1-yl diphosphate synthase (flavodoxin)"/>
    <property type="match status" value="1"/>
</dbReference>
<dbReference type="Pfam" id="PF26540">
    <property type="entry name" value="GcpE_C"/>
    <property type="match status" value="1"/>
</dbReference>
<evidence type="ECO:0000256" key="7">
    <source>
        <dbReference type="ARBA" id="ARBA00023229"/>
    </source>
</evidence>
<dbReference type="Gene3D" id="3.30.413.10">
    <property type="entry name" value="Sulfite Reductase Hemoprotein, domain 1"/>
    <property type="match status" value="1"/>
</dbReference>
<dbReference type="EC" id="1.17.7.1" evidence="10"/>
<keyword evidence="6" id="KW-0411">Iron-sulfur</keyword>
<feature type="domain" description="IspG TIM-barrel" evidence="8">
    <location>
        <begin position="12"/>
        <end position="250"/>
    </location>
</feature>
<dbReference type="InterPro" id="IPR058579">
    <property type="entry name" value="IspG_C"/>
</dbReference>
<evidence type="ECO:0000256" key="2">
    <source>
        <dbReference type="ARBA" id="ARBA00022485"/>
    </source>
</evidence>
<dbReference type="EMBL" id="LNQE01000849">
    <property type="protein sequence ID" value="KUG24392.1"/>
    <property type="molecule type" value="Genomic_DNA"/>
</dbReference>